<dbReference type="AlphaFoldDB" id="A0A7D8UKY7"/>
<feature type="domain" description="NADP-dependent oxidoreductase" evidence="2">
    <location>
        <begin position="58"/>
        <end position="227"/>
    </location>
</feature>
<name>A0A7D8UKY7_9HELO</name>
<evidence type="ECO:0000256" key="1">
    <source>
        <dbReference type="ARBA" id="ARBA00023002"/>
    </source>
</evidence>
<dbReference type="InterPro" id="IPR036812">
    <property type="entry name" value="NAD(P)_OxRdtase_dom_sf"/>
</dbReference>
<protein>
    <submittedName>
        <fullName evidence="3">Flagellar radial spoke protein 5</fullName>
    </submittedName>
</protein>
<keyword evidence="3" id="KW-0966">Cell projection</keyword>
<dbReference type="PANTHER" id="PTHR43147:SF2">
    <property type="entry name" value="NADP-DEPENDENT OXIDOREDUCTASE DOMAIN-CONTAINING PROTEIN"/>
    <property type="match status" value="1"/>
</dbReference>
<dbReference type="SUPFAM" id="SSF51430">
    <property type="entry name" value="NAD(P)-linked oxidoreductase"/>
    <property type="match status" value="1"/>
</dbReference>
<sequence length="248" mass="28053">MADHYGDAEVTFGQFRSAQPDAANVFCATKYCVFESVTITEEVVKANITERLRKISRVLNVGLCNFDTQRMNEIVESGVDIVSNQVQFSLIDLRPTFKMAEICRKHDVKLLTYGSLCGGFLADKWLNEPAPNMFREDMTPSHRKYYEIITIWGGWKLLQRLLSALSSIGKKHNVSISNVATRWVLDHNYVAATIIGGRMGISEHVEENTRVFAFRLDREDRAAIKVILDQSQSADVFEAMGDCGAEYR</sequence>
<dbReference type="Proteomes" id="UP000481288">
    <property type="component" value="Unassembled WGS sequence"/>
</dbReference>
<evidence type="ECO:0000259" key="2">
    <source>
        <dbReference type="Pfam" id="PF00248"/>
    </source>
</evidence>
<reference evidence="3 4" key="1">
    <citation type="submission" date="2018-05" db="EMBL/GenBank/DDBJ databases">
        <title>Whole genome sequencing for identification of molecular markers to develop diagnostic detection tools for the regulated plant pathogen Lachnellula willkommii.</title>
        <authorList>
            <person name="Giroux E."/>
            <person name="Bilodeau G."/>
        </authorList>
    </citation>
    <scope>NUCLEOTIDE SEQUENCE [LARGE SCALE GENOMIC DNA]</scope>
    <source>
        <strain evidence="3 4">CBS 625.97</strain>
    </source>
</reference>
<dbReference type="OrthoDB" id="686384at2759"/>
<gene>
    <name evidence="3" type="primary">RSP5_1</name>
    <name evidence="3" type="ORF">LCER1_G006848</name>
</gene>
<evidence type="ECO:0000313" key="3">
    <source>
        <dbReference type="EMBL" id="TVY50925.1"/>
    </source>
</evidence>
<dbReference type="GO" id="GO:0016491">
    <property type="term" value="F:oxidoreductase activity"/>
    <property type="evidence" value="ECO:0007669"/>
    <property type="project" value="UniProtKB-KW"/>
</dbReference>
<comment type="caution">
    <text evidence="3">The sequence shown here is derived from an EMBL/GenBank/DDBJ whole genome shotgun (WGS) entry which is preliminary data.</text>
</comment>
<keyword evidence="3" id="KW-0282">Flagellum</keyword>
<dbReference type="Gene3D" id="3.20.20.100">
    <property type="entry name" value="NADP-dependent oxidoreductase domain"/>
    <property type="match status" value="1"/>
</dbReference>
<keyword evidence="3" id="KW-0969">Cilium</keyword>
<proteinExistence type="predicted"/>
<dbReference type="Pfam" id="PF00248">
    <property type="entry name" value="Aldo_ket_red"/>
    <property type="match status" value="1"/>
</dbReference>
<keyword evidence="4" id="KW-1185">Reference proteome</keyword>
<organism evidence="3 4">
    <name type="scientific">Lachnellula cervina</name>
    <dbReference type="NCBI Taxonomy" id="1316786"/>
    <lineage>
        <taxon>Eukaryota</taxon>
        <taxon>Fungi</taxon>
        <taxon>Dikarya</taxon>
        <taxon>Ascomycota</taxon>
        <taxon>Pezizomycotina</taxon>
        <taxon>Leotiomycetes</taxon>
        <taxon>Helotiales</taxon>
        <taxon>Lachnaceae</taxon>
        <taxon>Lachnellula</taxon>
    </lineage>
</organism>
<dbReference type="PANTHER" id="PTHR43147">
    <property type="entry name" value="PROTEIN TAS"/>
    <property type="match status" value="1"/>
</dbReference>
<accession>A0A7D8UKY7</accession>
<dbReference type="InterPro" id="IPR023210">
    <property type="entry name" value="NADP_OxRdtase_dom"/>
</dbReference>
<dbReference type="EMBL" id="QGMG01000964">
    <property type="protein sequence ID" value="TVY50925.1"/>
    <property type="molecule type" value="Genomic_DNA"/>
</dbReference>
<keyword evidence="1" id="KW-0560">Oxidoreductase</keyword>
<evidence type="ECO:0000313" key="4">
    <source>
        <dbReference type="Proteomes" id="UP000481288"/>
    </source>
</evidence>